<evidence type="ECO:0000256" key="2">
    <source>
        <dbReference type="ARBA" id="ARBA00009477"/>
    </source>
</evidence>
<dbReference type="EMBL" id="LAHD01000011">
    <property type="protein sequence ID" value="PHK05944.1"/>
    <property type="molecule type" value="Genomic_DNA"/>
</dbReference>
<dbReference type="GO" id="GO:0016020">
    <property type="term" value="C:membrane"/>
    <property type="evidence" value="ECO:0007669"/>
    <property type="project" value="UniProtKB-SubCell"/>
</dbReference>
<keyword evidence="4" id="KW-1133">Transmembrane helix</keyword>
<evidence type="ECO:0000256" key="3">
    <source>
        <dbReference type="ARBA" id="ARBA00022692"/>
    </source>
</evidence>
<dbReference type="GeneID" id="57093726"/>
<dbReference type="Gene3D" id="1.10.287.470">
    <property type="entry name" value="Helix hairpin bin"/>
    <property type="match status" value="1"/>
</dbReference>
<evidence type="ECO:0000256" key="1">
    <source>
        <dbReference type="ARBA" id="ARBA00004167"/>
    </source>
</evidence>
<evidence type="ECO:0000256" key="4">
    <source>
        <dbReference type="ARBA" id="ARBA00022989"/>
    </source>
</evidence>
<dbReference type="SUPFAM" id="SSF111369">
    <property type="entry name" value="HlyD-like secretion proteins"/>
    <property type="match status" value="2"/>
</dbReference>
<comment type="similarity">
    <text evidence="2">Belongs to the membrane fusion protein (MFP) (TC 8.A.1) family.</text>
</comment>
<dbReference type="PANTHER" id="PTHR30386:SF26">
    <property type="entry name" value="TRANSPORT PROTEIN COMB"/>
    <property type="match status" value="1"/>
</dbReference>
<comment type="caution">
    <text evidence="8">The sequence shown here is derived from an EMBL/GenBank/DDBJ whole genome shotgun (WGS) entry which is preliminary data.</text>
</comment>
<accession>A0A9Q5ZF00</accession>
<proteinExistence type="inferred from homology"/>
<feature type="domain" description="AprE-like beta-barrel" evidence="7">
    <location>
        <begin position="439"/>
        <end position="533"/>
    </location>
</feature>
<dbReference type="InterPro" id="IPR050739">
    <property type="entry name" value="MFP"/>
</dbReference>
<evidence type="ECO:0000256" key="6">
    <source>
        <dbReference type="SAM" id="Coils"/>
    </source>
</evidence>
<dbReference type="PANTHER" id="PTHR30386">
    <property type="entry name" value="MEMBRANE FUSION SUBUNIT OF EMRAB-TOLC MULTIDRUG EFFLUX PUMP"/>
    <property type="match status" value="1"/>
</dbReference>
<dbReference type="RefSeq" id="WP_099068745.1">
    <property type="nucleotide sequence ID" value="NZ_LAHD01000011.1"/>
</dbReference>
<keyword evidence="5" id="KW-0472">Membrane</keyword>
<dbReference type="Pfam" id="PF26002">
    <property type="entry name" value="Beta-barrel_AprE"/>
    <property type="match status" value="1"/>
</dbReference>
<evidence type="ECO:0000256" key="5">
    <source>
        <dbReference type="ARBA" id="ARBA00023136"/>
    </source>
</evidence>
<gene>
    <name evidence="8" type="ORF">VF08_06005</name>
</gene>
<evidence type="ECO:0000313" key="8">
    <source>
        <dbReference type="EMBL" id="PHK05944.1"/>
    </source>
</evidence>
<organism evidence="8 9">
    <name type="scientific">Nostoc linckia z8</name>
    <dbReference type="NCBI Taxonomy" id="1628746"/>
    <lineage>
        <taxon>Bacteria</taxon>
        <taxon>Bacillati</taxon>
        <taxon>Cyanobacteriota</taxon>
        <taxon>Cyanophyceae</taxon>
        <taxon>Nostocales</taxon>
        <taxon>Nostocaceae</taxon>
        <taxon>Nostoc</taxon>
    </lineage>
</organism>
<comment type="subcellular location">
    <subcellularLocation>
        <location evidence="1">Membrane</location>
        <topology evidence="1">Single-pass membrane protein</topology>
    </subcellularLocation>
</comment>
<dbReference type="Proteomes" id="UP000222310">
    <property type="component" value="Unassembled WGS sequence"/>
</dbReference>
<dbReference type="InterPro" id="IPR058982">
    <property type="entry name" value="Beta-barrel_AprE"/>
</dbReference>
<keyword evidence="3" id="KW-0812">Transmembrane</keyword>
<evidence type="ECO:0000313" key="9">
    <source>
        <dbReference type="Proteomes" id="UP000222310"/>
    </source>
</evidence>
<sequence length="554" mass="61323">MSLSRPKENYSWNRFNEPLPEQLHLVEANEFLPRISKWTSIGAGALLTTFVVGVTLTSVLNYNVTVKVPATIRPAGELRVVQSAMSGSVQNINVQENQAVTQGQVIAQIDGSHLQTQKSQLESNIRQSQLQLTQIDAQLRQNEIQIAAQISLNNRSIMAAQAQLDGTQRNYEDRQAIATAEMAQAQAILTLAKAQQERSQQQKFFTAAIEEAKAALTLAKVQRERLQREKVLTATVQEAEAALTLARVQRDRLQPIVASGAVSQNLFEEKEQAIISAEAKLEQAQANAKNLQEEKEQAIKTAQAKLEQVKDNAKNILEEKEQALKVAETNLQKAKTAINPTYSAVTVASERIKQEQARGEATLAALKKERETLLQQRLEIQKEIDRNTKEMQQIQIDLNRSIVRSPITGTLLELNLRNPGQVVQPSEAIAQIAPLNAPLLIKASVPAHDIDKVKPGQQVKMQVSACPYPDYGTLNGSVKTIAPDALPIAKNNANPSVAQVVAYEVTIEPQTLYVGRGDRKCYLKSGMEGRSDIISRQETVLQFILRKARFITEF</sequence>
<reference evidence="8 9" key="1">
    <citation type="submission" date="2015-02" db="EMBL/GenBank/DDBJ databases">
        <title>Nostoc linckia genome annotation.</title>
        <authorList>
            <person name="Zhou Z."/>
        </authorList>
    </citation>
    <scope>NUCLEOTIDE SEQUENCE [LARGE SCALE GENOMIC DNA]</scope>
    <source>
        <strain evidence="9">z8</strain>
    </source>
</reference>
<feature type="coiled-coil region" evidence="6">
    <location>
        <begin position="267"/>
        <end position="390"/>
    </location>
</feature>
<dbReference type="Gene3D" id="2.40.50.100">
    <property type="match status" value="1"/>
</dbReference>
<evidence type="ECO:0000259" key="7">
    <source>
        <dbReference type="Pfam" id="PF26002"/>
    </source>
</evidence>
<protein>
    <submittedName>
        <fullName evidence="8">Hemolysin D</fullName>
    </submittedName>
</protein>
<dbReference type="AlphaFoldDB" id="A0A9Q5ZF00"/>
<keyword evidence="6" id="KW-0175">Coiled coil</keyword>
<dbReference type="Gene3D" id="2.40.30.170">
    <property type="match status" value="1"/>
</dbReference>
<name>A0A9Q5ZF00_NOSLI</name>